<feature type="transmembrane region" description="Helical" evidence="7">
    <location>
        <begin position="57"/>
        <end position="75"/>
    </location>
</feature>
<evidence type="ECO:0000313" key="9">
    <source>
        <dbReference type="EMBL" id="PIQ85572.1"/>
    </source>
</evidence>
<keyword evidence="6 7" id="KW-0472">Membrane</keyword>
<evidence type="ECO:0000256" key="2">
    <source>
        <dbReference type="ARBA" id="ARBA00022448"/>
    </source>
</evidence>
<dbReference type="PANTHER" id="PTHR43652:SF2">
    <property type="entry name" value="BASIC AMINO ACID ANTIPORTER YFCC-RELATED"/>
    <property type="match status" value="1"/>
</dbReference>
<reference evidence="9 10" key="1">
    <citation type="submission" date="2017-09" db="EMBL/GenBank/DDBJ databases">
        <title>Depth-based differentiation of microbial function through sediment-hosted aquifers and enrichment of novel symbionts in the deep terrestrial subsurface.</title>
        <authorList>
            <person name="Probst A.J."/>
            <person name="Ladd B."/>
            <person name="Jarett J.K."/>
            <person name="Geller-Mcgrath D.E."/>
            <person name="Sieber C.M."/>
            <person name="Emerson J.B."/>
            <person name="Anantharaman K."/>
            <person name="Thomas B.C."/>
            <person name="Malmstrom R."/>
            <person name="Stieglmeier M."/>
            <person name="Klingl A."/>
            <person name="Woyke T."/>
            <person name="Ryan C.M."/>
            <person name="Banfield J.F."/>
        </authorList>
    </citation>
    <scope>NUCLEOTIDE SEQUENCE [LARGE SCALE GENOMIC DNA]</scope>
    <source>
        <strain evidence="9">CG11_big_fil_rev_8_21_14_0_20_45_26</strain>
    </source>
</reference>
<dbReference type="GO" id="GO:0008324">
    <property type="term" value="F:monoatomic cation transmembrane transporter activity"/>
    <property type="evidence" value="ECO:0007669"/>
    <property type="project" value="InterPro"/>
</dbReference>
<evidence type="ECO:0000256" key="6">
    <source>
        <dbReference type="ARBA" id="ARBA00023136"/>
    </source>
</evidence>
<accession>A0A2H0LMB0</accession>
<feature type="transmembrane region" description="Helical" evidence="7">
    <location>
        <begin position="95"/>
        <end position="120"/>
    </location>
</feature>
<sequence length="601" mass="64556">MTFEIIVTLFLLAVIIGGLVFNLASADFLLFSGLVILVLSGVLPVKEALRGFSNPGVMTVALLFIVSAAIKNAGSLEFLAGRFLGLKSNRRFPSLLIRMMLPISALSAFINNTPIVVILTPVIKKWATQIGRSPSKFLIPLSYATVLGGTCTLIGTSTNLLAHGLFIENGMKGLSLFELAWVGVPCALTGLTYLTFFGNKLLPDRKDVQTHVEENPKEYVIGMKVAKRSALIGLSVSDAGLRNLQGVYLLDIEREGESIGPVSSKEVLKADDRLIFVGSPSAVVDLQEIPGLIPEAHDMFERDFARMSLHFVEVVISSSSPILGRTVKEGDFRKRYGAGVVAVHRNGERIVGKVGSIVLQSGDALLLFAGEGFIERWKDSQDFYLVSYLKNKPAELPHKAMTTMMVTGVMILAAAFGIYFPAIGLPAVSVLDVIMCAVVVLFVLKCISGREARQAIQWDILLVIAFSIGLSRAVQLSGVADGIGHFIKQHAGFLGPYGVLAVIYVVTLLMTEILTNNAAVALAFPIALATAVHLGVNPRPFLIAATMAASSGFASPLGYQTHLIVQGPGGYKFSDYVKIGLPLDLLIGLVAILVIPHHWSF</sequence>
<feature type="domain" description="RCK C-terminal" evidence="8">
    <location>
        <begin position="299"/>
        <end position="383"/>
    </location>
</feature>
<feature type="transmembrane region" description="Helical" evidence="7">
    <location>
        <begin position="28"/>
        <end position="45"/>
    </location>
</feature>
<dbReference type="PROSITE" id="PS51202">
    <property type="entry name" value="RCK_C"/>
    <property type="match status" value="2"/>
</dbReference>
<keyword evidence="5 7" id="KW-1133">Transmembrane helix</keyword>
<dbReference type="InterPro" id="IPR004680">
    <property type="entry name" value="Cit_transptr-like_dom"/>
</dbReference>
<feature type="transmembrane region" description="Helical" evidence="7">
    <location>
        <begin position="541"/>
        <end position="559"/>
    </location>
</feature>
<dbReference type="FunFam" id="3.30.70.1450:FF:000009">
    <property type="entry name" value="SLC13 family permease"/>
    <property type="match status" value="1"/>
</dbReference>
<protein>
    <submittedName>
        <fullName evidence="9">SLC13 family permease</fullName>
    </submittedName>
</protein>
<feature type="transmembrane region" description="Helical" evidence="7">
    <location>
        <begin position="400"/>
        <end position="420"/>
    </location>
</feature>
<feature type="domain" description="RCK C-terminal" evidence="8">
    <location>
        <begin position="208"/>
        <end position="292"/>
    </location>
</feature>
<dbReference type="Gene3D" id="3.30.70.1450">
    <property type="entry name" value="Regulator of K+ conductance, C-terminal domain"/>
    <property type="match status" value="2"/>
</dbReference>
<feature type="transmembrane region" description="Helical" evidence="7">
    <location>
        <begin position="518"/>
        <end position="535"/>
    </location>
</feature>
<dbReference type="EMBL" id="PCVY01000065">
    <property type="protein sequence ID" value="PIQ85572.1"/>
    <property type="molecule type" value="Genomic_DNA"/>
</dbReference>
<dbReference type="InterPro" id="IPR036721">
    <property type="entry name" value="RCK_C_sf"/>
</dbReference>
<keyword evidence="4" id="KW-0677">Repeat</keyword>
<dbReference type="Pfam" id="PF02080">
    <property type="entry name" value="TrkA_C"/>
    <property type="match status" value="2"/>
</dbReference>
<dbReference type="Proteomes" id="UP000230859">
    <property type="component" value="Unassembled WGS sequence"/>
</dbReference>
<feature type="transmembrane region" description="Helical" evidence="7">
    <location>
        <begin position="5"/>
        <end position="22"/>
    </location>
</feature>
<dbReference type="GO" id="GO:0006813">
    <property type="term" value="P:potassium ion transport"/>
    <property type="evidence" value="ECO:0007669"/>
    <property type="project" value="InterPro"/>
</dbReference>
<evidence type="ECO:0000256" key="7">
    <source>
        <dbReference type="SAM" id="Phobius"/>
    </source>
</evidence>
<dbReference type="AlphaFoldDB" id="A0A2H0LMB0"/>
<dbReference type="InterPro" id="IPR006037">
    <property type="entry name" value="RCK_C"/>
</dbReference>
<evidence type="ECO:0000313" key="10">
    <source>
        <dbReference type="Proteomes" id="UP000230859"/>
    </source>
</evidence>
<dbReference type="PANTHER" id="PTHR43652">
    <property type="entry name" value="BASIC AMINO ACID ANTIPORTER YFCC-RELATED"/>
    <property type="match status" value="1"/>
</dbReference>
<organism evidence="9 10">
    <name type="scientific">Candidatus Abzuiibacterium crystallinum</name>
    <dbReference type="NCBI Taxonomy" id="1974748"/>
    <lineage>
        <taxon>Bacteria</taxon>
        <taxon>Pseudomonadati</taxon>
        <taxon>Candidatus Omnitrophota</taxon>
        <taxon>Candidatus Abzuiibacterium</taxon>
    </lineage>
</organism>
<evidence type="ECO:0000256" key="3">
    <source>
        <dbReference type="ARBA" id="ARBA00022692"/>
    </source>
</evidence>
<dbReference type="Pfam" id="PF03600">
    <property type="entry name" value="CitMHS"/>
    <property type="match status" value="1"/>
</dbReference>
<evidence type="ECO:0000256" key="1">
    <source>
        <dbReference type="ARBA" id="ARBA00004141"/>
    </source>
</evidence>
<dbReference type="InterPro" id="IPR051679">
    <property type="entry name" value="DASS-Related_Transporters"/>
</dbReference>
<keyword evidence="2" id="KW-0813">Transport</keyword>
<evidence type="ECO:0000259" key="8">
    <source>
        <dbReference type="PROSITE" id="PS51202"/>
    </source>
</evidence>
<evidence type="ECO:0000256" key="4">
    <source>
        <dbReference type="ARBA" id="ARBA00022737"/>
    </source>
</evidence>
<feature type="transmembrane region" description="Helical" evidence="7">
    <location>
        <begin position="579"/>
        <end position="599"/>
    </location>
</feature>
<feature type="transmembrane region" description="Helical" evidence="7">
    <location>
        <begin position="141"/>
        <end position="167"/>
    </location>
</feature>
<gene>
    <name evidence="9" type="ORF">COV74_08770</name>
</gene>
<feature type="transmembrane region" description="Helical" evidence="7">
    <location>
        <begin position="179"/>
        <end position="197"/>
    </location>
</feature>
<feature type="transmembrane region" description="Helical" evidence="7">
    <location>
        <begin position="494"/>
        <end position="511"/>
    </location>
</feature>
<dbReference type="GO" id="GO:0005886">
    <property type="term" value="C:plasma membrane"/>
    <property type="evidence" value="ECO:0007669"/>
    <property type="project" value="TreeGrafter"/>
</dbReference>
<feature type="transmembrane region" description="Helical" evidence="7">
    <location>
        <begin position="426"/>
        <end position="444"/>
    </location>
</feature>
<dbReference type="SUPFAM" id="SSF116726">
    <property type="entry name" value="TrkA C-terminal domain-like"/>
    <property type="match status" value="2"/>
</dbReference>
<proteinExistence type="predicted"/>
<comment type="caution">
    <text evidence="9">The sequence shown here is derived from an EMBL/GenBank/DDBJ whole genome shotgun (WGS) entry which is preliminary data.</text>
</comment>
<name>A0A2H0LMB0_9BACT</name>
<evidence type="ECO:0000256" key="5">
    <source>
        <dbReference type="ARBA" id="ARBA00022989"/>
    </source>
</evidence>
<comment type="subcellular location">
    <subcellularLocation>
        <location evidence="1">Membrane</location>
        <topology evidence="1">Multi-pass membrane protein</topology>
    </subcellularLocation>
</comment>
<feature type="transmembrane region" description="Helical" evidence="7">
    <location>
        <begin position="456"/>
        <end position="474"/>
    </location>
</feature>
<keyword evidence="3 7" id="KW-0812">Transmembrane</keyword>